<evidence type="ECO:0000256" key="1">
    <source>
        <dbReference type="SAM" id="MobiDB-lite"/>
    </source>
</evidence>
<protein>
    <submittedName>
        <fullName evidence="2">Uncharacterized protein</fullName>
    </submittedName>
</protein>
<dbReference type="EMBL" id="JAURVH010001518">
    <property type="protein sequence ID" value="KAK5928330.1"/>
    <property type="molecule type" value="Genomic_DNA"/>
</dbReference>
<dbReference type="Proteomes" id="UP001331515">
    <property type="component" value="Unassembled WGS sequence"/>
</dbReference>
<comment type="caution">
    <text evidence="2">The sequence shown here is derived from an EMBL/GenBank/DDBJ whole genome shotgun (WGS) entry which is preliminary data.</text>
</comment>
<organism evidence="2 3">
    <name type="scientific">Champsocephalus gunnari</name>
    <name type="common">Mackerel icefish</name>
    <dbReference type="NCBI Taxonomy" id="52237"/>
    <lineage>
        <taxon>Eukaryota</taxon>
        <taxon>Metazoa</taxon>
        <taxon>Chordata</taxon>
        <taxon>Craniata</taxon>
        <taxon>Vertebrata</taxon>
        <taxon>Euteleostomi</taxon>
        <taxon>Actinopterygii</taxon>
        <taxon>Neopterygii</taxon>
        <taxon>Teleostei</taxon>
        <taxon>Neoteleostei</taxon>
        <taxon>Acanthomorphata</taxon>
        <taxon>Eupercaria</taxon>
        <taxon>Perciformes</taxon>
        <taxon>Notothenioidei</taxon>
        <taxon>Channichthyidae</taxon>
        <taxon>Champsocephalus</taxon>
    </lineage>
</organism>
<name>A0AAN8DUE3_CHAGU</name>
<gene>
    <name evidence="2" type="ORF">CgunFtcFv8_013403</name>
</gene>
<accession>A0AAN8DUE3</accession>
<evidence type="ECO:0000313" key="2">
    <source>
        <dbReference type="EMBL" id="KAK5928330.1"/>
    </source>
</evidence>
<keyword evidence="3" id="KW-1185">Reference proteome</keyword>
<feature type="compositionally biased region" description="Basic and acidic residues" evidence="1">
    <location>
        <begin position="1"/>
        <end position="10"/>
    </location>
</feature>
<dbReference type="AlphaFoldDB" id="A0AAN8DUE3"/>
<evidence type="ECO:0000313" key="3">
    <source>
        <dbReference type="Proteomes" id="UP001331515"/>
    </source>
</evidence>
<feature type="region of interest" description="Disordered" evidence="1">
    <location>
        <begin position="1"/>
        <end position="73"/>
    </location>
</feature>
<sequence>MVVPESHNDKLSPNGSVGRGTIPQYGSYPSASQHSGSPQRFISNGSISTISPSIHHDPEYTETDFLLPSQTLR</sequence>
<proteinExistence type="predicted"/>
<reference evidence="2 3" key="1">
    <citation type="journal article" date="2023" name="Mol. Biol. Evol.">
        <title>Genomics of Secondarily Temperate Adaptation in the Only Non-Antarctic Icefish.</title>
        <authorList>
            <person name="Rivera-Colon A.G."/>
            <person name="Rayamajhi N."/>
            <person name="Minhas B.F."/>
            <person name="Madrigal G."/>
            <person name="Bilyk K.T."/>
            <person name="Yoon V."/>
            <person name="Hune M."/>
            <person name="Gregory S."/>
            <person name="Cheng C.H.C."/>
            <person name="Catchen J.M."/>
        </authorList>
    </citation>
    <scope>NUCLEOTIDE SEQUENCE [LARGE SCALE GENOMIC DNA]</scope>
    <source>
        <tissue evidence="2">White muscle</tissue>
    </source>
</reference>
<feature type="compositionally biased region" description="Polar residues" evidence="1">
    <location>
        <begin position="27"/>
        <end position="52"/>
    </location>
</feature>